<comment type="caution">
    <text evidence="3">The sequence shown here is derived from an EMBL/GenBank/DDBJ whole genome shotgun (WGS) entry which is preliminary data.</text>
</comment>
<sequence length="487" mass="50307">MKYQSGNLPAISGVDRRDEEFMTSQPMRPNMTSLKMKLLGGAFFMAAAGFAGTASATDIFGGGATLPAPAMTQAFKCYSGATTGVDYRVRDSANNLNDTAEAACPSYITTPVNAAHLYHYAASGSGRGIAGFYSHDASRFGTYLSTPFTSVEYALSDNALKQADLDAYNNGGTIQGVTVVAPGVTPTPGTNYANPFEKYGALIQVPNVIGAVAVAYKVPTGVTIGTASGKLELTKADYCKIFNGAVSYWDQLPNVTGHVRIYRTGRSDSSGTTSLFTRHMAAVCSFLSTNKFKDPAGTGTLPSTTGWRLGAGNSGVATILSSTNGAIGYLGSEFLVGSSLVAASLQEGTSATFLQPTAANATAAYNSLAFPTPAGADQFNPLKWVPTNLNSSVANPTAGYPIMGTSNTLLYSCYSSAAKVNALLAPNTGALGFFRWYYTNAAVNASNGVLAANGVAALPSALRTSIYNFLRANIKATGGTGCVGKGA</sequence>
<evidence type="ECO:0000259" key="2">
    <source>
        <dbReference type="Pfam" id="PF12849"/>
    </source>
</evidence>
<accession>A0A418W947</accession>
<dbReference type="PANTHER" id="PTHR42996:SF1">
    <property type="entry name" value="PHOSPHATE-BINDING PROTEIN PSTS"/>
    <property type="match status" value="1"/>
</dbReference>
<evidence type="ECO:0000313" key="3">
    <source>
        <dbReference type="EMBL" id="RJF86540.1"/>
    </source>
</evidence>
<dbReference type="InterPro" id="IPR050962">
    <property type="entry name" value="Phosphate-bind_PstS"/>
</dbReference>
<name>A0A418W947_9PROT</name>
<gene>
    <name evidence="3" type="ORF">D3874_05480</name>
</gene>
<comment type="similarity">
    <text evidence="1">Belongs to the PstS family.</text>
</comment>
<keyword evidence="4" id="KW-1185">Reference proteome</keyword>
<reference evidence="3 4" key="1">
    <citation type="submission" date="2018-09" db="EMBL/GenBank/DDBJ databases">
        <authorList>
            <person name="Zhu H."/>
        </authorList>
    </citation>
    <scope>NUCLEOTIDE SEQUENCE [LARGE SCALE GENOMIC DNA]</scope>
    <source>
        <strain evidence="3 4">K1W22B-8</strain>
    </source>
</reference>
<evidence type="ECO:0000313" key="4">
    <source>
        <dbReference type="Proteomes" id="UP000284605"/>
    </source>
</evidence>
<dbReference type="SUPFAM" id="SSF53850">
    <property type="entry name" value="Periplasmic binding protein-like II"/>
    <property type="match status" value="1"/>
</dbReference>
<dbReference type="EMBL" id="QYUK01000011">
    <property type="protein sequence ID" value="RJF86540.1"/>
    <property type="molecule type" value="Genomic_DNA"/>
</dbReference>
<dbReference type="PANTHER" id="PTHR42996">
    <property type="entry name" value="PHOSPHATE-BINDING PROTEIN PSTS"/>
    <property type="match status" value="1"/>
</dbReference>
<dbReference type="Pfam" id="PF12849">
    <property type="entry name" value="PBP_like_2"/>
    <property type="match status" value="1"/>
</dbReference>
<dbReference type="InterPro" id="IPR024370">
    <property type="entry name" value="PBP_domain"/>
</dbReference>
<dbReference type="Proteomes" id="UP000284605">
    <property type="component" value="Unassembled WGS sequence"/>
</dbReference>
<dbReference type="Gene3D" id="3.40.190.10">
    <property type="entry name" value="Periplasmic binding protein-like II"/>
    <property type="match status" value="2"/>
</dbReference>
<proteinExistence type="inferred from homology"/>
<organism evidence="3 4">
    <name type="scientific">Oleomonas cavernae</name>
    <dbReference type="NCBI Taxonomy" id="2320859"/>
    <lineage>
        <taxon>Bacteria</taxon>
        <taxon>Pseudomonadati</taxon>
        <taxon>Pseudomonadota</taxon>
        <taxon>Alphaproteobacteria</taxon>
        <taxon>Acetobacterales</taxon>
        <taxon>Acetobacteraceae</taxon>
        <taxon>Oleomonas</taxon>
    </lineage>
</organism>
<evidence type="ECO:0000256" key="1">
    <source>
        <dbReference type="ARBA" id="ARBA00008725"/>
    </source>
</evidence>
<feature type="domain" description="PBP" evidence="2">
    <location>
        <begin position="53"/>
        <end position="437"/>
    </location>
</feature>
<protein>
    <recommendedName>
        <fullName evidence="2">PBP domain-containing protein</fullName>
    </recommendedName>
</protein>
<dbReference type="AlphaFoldDB" id="A0A418W947"/>